<evidence type="ECO:0000313" key="2">
    <source>
        <dbReference type="Proteomes" id="UP001597097"/>
    </source>
</evidence>
<evidence type="ECO:0000313" key="1">
    <source>
        <dbReference type="EMBL" id="MFD1546956.1"/>
    </source>
</evidence>
<comment type="caution">
    <text evidence="1">The sequence shown here is derived from an EMBL/GenBank/DDBJ whole genome shotgun (WGS) entry which is preliminary data.</text>
</comment>
<keyword evidence="2" id="KW-1185">Reference proteome</keyword>
<dbReference type="EMBL" id="JBHUCM010000070">
    <property type="protein sequence ID" value="MFD1546956.1"/>
    <property type="molecule type" value="Genomic_DNA"/>
</dbReference>
<dbReference type="Proteomes" id="UP001597097">
    <property type="component" value="Unassembled WGS sequence"/>
</dbReference>
<reference evidence="2" key="1">
    <citation type="journal article" date="2019" name="Int. J. Syst. Evol. Microbiol.">
        <title>The Global Catalogue of Microorganisms (GCM) 10K type strain sequencing project: providing services to taxonomists for standard genome sequencing and annotation.</title>
        <authorList>
            <consortium name="The Broad Institute Genomics Platform"/>
            <consortium name="The Broad Institute Genome Sequencing Center for Infectious Disease"/>
            <person name="Wu L."/>
            <person name="Ma J."/>
        </authorList>
    </citation>
    <scope>NUCLEOTIDE SEQUENCE [LARGE SCALE GENOMIC DNA]</scope>
    <source>
        <strain evidence="2">CGMCC 1.15399</strain>
    </source>
</reference>
<accession>A0ABW4GX82</accession>
<gene>
    <name evidence="1" type="ORF">ACFSJ0_58660</name>
</gene>
<name>A0ABW4GX82_9ACTN</name>
<protein>
    <submittedName>
        <fullName evidence="1">Uncharacterized protein</fullName>
    </submittedName>
</protein>
<dbReference type="RefSeq" id="WP_219536637.1">
    <property type="nucleotide sequence ID" value="NZ_JAHKRM010000031.1"/>
</dbReference>
<organism evidence="1 2">
    <name type="scientific">Nonomuraea guangzhouensis</name>
    <dbReference type="NCBI Taxonomy" id="1291555"/>
    <lineage>
        <taxon>Bacteria</taxon>
        <taxon>Bacillati</taxon>
        <taxon>Actinomycetota</taxon>
        <taxon>Actinomycetes</taxon>
        <taxon>Streptosporangiales</taxon>
        <taxon>Streptosporangiaceae</taxon>
        <taxon>Nonomuraea</taxon>
    </lineage>
</organism>
<proteinExistence type="predicted"/>
<sequence>MRDIQEPPVRLYLVWSNEHDAWWGPNRRGYTHDVWAAGRYAETEDAEVCRKAAYGWRGGSPPPEVMVAAPENDQERFSVDDLRYMPERMATRAAEATREAIAKRRAAEQDREVSAR</sequence>